<reference evidence="5" key="1">
    <citation type="submission" date="2014-11" db="EMBL/GenBank/DDBJ databases">
        <authorList>
            <person name="Hornung B.V."/>
        </authorList>
    </citation>
    <scope>NUCLEOTIDE SEQUENCE</scope>
    <source>
        <strain evidence="5">INE</strain>
    </source>
</reference>
<evidence type="ECO:0000256" key="2">
    <source>
        <dbReference type="ARBA" id="ARBA00023239"/>
    </source>
</evidence>
<dbReference type="Pfam" id="PF00596">
    <property type="entry name" value="Aldolase_II"/>
    <property type="match status" value="1"/>
</dbReference>
<dbReference type="PANTHER" id="PTHR22789">
    <property type="entry name" value="FUCULOSE PHOSPHATE ALDOLASE"/>
    <property type="match status" value="1"/>
</dbReference>
<dbReference type="AlphaFoldDB" id="A0A8S0XWV4"/>
<protein>
    <submittedName>
        <fullName evidence="4">Class II Aldolase and Adducin N-terminal domain protein</fullName>
    </submittedName>
    <submittedName>
        <fullName evidence="5">Class II aldolase/adducin protein</fullName>
        <ecNumber evidence="5">4.2.1.109</ecNumber>
    </submittedName>
</protein>
<proteinExistence type="predicted"/>
<dbReference type="Gene3D" id="3.40.225.10">
    <property type="entry name" value="Class II aldolase/adducin N-terminal domain"/>
    <property type="match status" value="1"/>
</dbReference>
<dbReference type="EC" id="4.2.1.109" evidence="5"/>
<keyword evidence="6" id="KW-1185">Reference proteome</keyword>
<dbReference type="GO" id="GO:0019323">
    <property type="term" value="P:pentose catabolic process"/>
    <property type="evidence" value="ECO:0007669"/>
    <property type="project" value="TreeGrafter"/>
</dbReference>
<dbReference type="SUPFAM" id="SSF53639">
    <property type="entry name" value="AraD/HMP-PK domain-like"/>
    <property type="match status" value="1"/>
</dbReference>
<dbReference type="GO" id="GO:0016832">
    <property type="term" value="F:aldehyde-lyase activity"/>
    <property type="evidence" value="ECO:0007669"/>
    <property type="project" value="TreeGrafter"/>
</dbReference>
<reference evidence="4" key="2">
    <citation type="submission" date="2020-01" db="EMBL/GenBank/DDBJ databases">
        <authorList>
            <person name="Hornung B."/>
        </authorList>
    </citation>
    <scope>NUCLEOTIDE SEQUENCE</scope>
    <source>
        <strain evidence="4">PacBioINE</strain>
    </source>
</reference>
<keyword evidence="2 5" id="KW-0456">Lyase</keyword>
<evidence type="ECO:0000313" key="6">
    <source>
        <dbReference type="Proteomes" id="UP001071230"/>
    </source>
</evidence>
<dbReference type="KEGG" id="aacx:DEACI_1963"/>
<dbReference type="GO" id="GO:0046570">
    <property type="term" value="F:methylthioribulose 1-phosphate dehydratase activity"/>
    <property type="evidence" value="ECO:0007669"/>
    <property type="project" value="UniProtKB-EC"/>
</dbReference>
<dbReference type="InterPro" id="IPR036409">
    <property type="entry name" value="Aldolase_II/adducin_N_sf"/>
</dbReference>
<organism evidence="4">
    <name type="scientific">Acididesulfobacillus acetoxydans</name>
    <dbReference type="NCBI Taxonomy" id="1561005"/>
    <lineage>
        <taxon>Bacteria</taxon>
        <taxon>Bacillati</taxon>
        <taxon>Bacillota</taxon>
        <taxon>Clostridia</taxon>
        <taxon>Eubacteriales</taxon>
        <taxon>Peptococcaceae</taxon>
        <taxon>Acididesulfobacillus</taxon>
    </lineage>
</organism>
<dbReference type="Proteomes" id="UP000836597">
    <property type="component" value="Chromosome"/>
</dbReference>
<dbReference type="EMBL" id="CDGJ01000095">
    <property type="protein sequence ID" value="CEJ08793.1"/>
    <property type="molecule type" value="Genomic_DNA"/>
</dbReference>
<keyword evidence="1" id="KW-0479">Metal-binding</keyword>
<evidence type="ECO:0000313" key="5">
    <source>
        <dbReference type="EMBL" id="CEJ08793.1"/>
    </source>
</evidence>
<dbReference type="InterPro" id="IPR001303">
    <property type="entry name" value="Aldolase_II/adducin_N"/>
</dbReference>
<accession>A0A8S0XWV4</accession>
<dbReference type="InterPro" id="IPR050197">
    <property type="entry name" value="Aldolase_class_II_sugar_metab"/>
</dbReference>
<dbReference type="GO" id="GO:0005829">
    <property type="term" value="C:cytosol"/>
    <property type="evidence" value="ECO:0007669"/>
    <property type="project" value="TreeGrafter"/>
</dbReference>
<dbReference type="GO" id="GO:0046872">
    <property type="term" value="F:metal ion binding"/>
    <property type="evidence" value="ECO:0007669"/>
    <property type="project" value="UniProtKB-KW"/>
</dbReference>
<dbReference type="Proteomes" id="UP001071230">
    <property type="component" value="Unassembled WGS sequence"/>
</dbReference>
<name>A0A8S0XWV4_9FIRM</name>
<evidence type="ECO:0000313" key="4">
    <source>
        <dbReference type="EMBL" id="CAA7601297.1"/>
    </source>
</evidence>
<evidence type="ECO:0000256" key="1">
    <source>
        <dbReference type="ARBA" id="ARBA00022723"/>
    </source>
</evidence>
<sequence>MVSEYQIKQDMVEVGRRIYQQGFVASNDGNISVRLNENEVLTTPTGVSKGYMTPDMIIKVNMKGEVLSGKLKPSTELKMHLDVYKHRPDVRSVVHAHPPTATGFAVAGIPLDRYVLPEIIISLGTIPLAPYGTPSTEEIPLAVREYLQDHDAFLLANHGALTVGSDAFNAYYKMESMEIFAKISLTARLLGNERELSGQQIGKLMEVREKLGVTGKNSTCVNCGECTYKDGTGTGKVTASGSNGCGCDSNHETKKAAEEEFDEAAVSDLVSRVTQAVLAKMRG</sequence>
<dbReference type="EMBL" id="LR746496">
    <property type="protein sequence ID" value="CAA7601297.1"/>
    <property type="molecule type" value="Genomic_DNA"/>
</dbReference>
<gene>
    <name evidence="4" type="ORF">DEACI_1963</name>
    <name evidence="5" type="ORF">DEACI_3273</name>
</gene>
<feature type="domain" description="Class II aldolase/adducin N-terminal" evidence="3">
    <location>
        <begin position="9"/>
        <end position="185"/>
    </location>
</feature>
<dbReference type="SMART" id="SM01007">
    <property type="entry name" value="Aldolase_II"/>
    <property type="match status" value="1"/>
</dbReference>
<dbReference type="PANTHER" id="PTHR22789:SF0">
    <property type="entry name" value="3-OXO-TETRONATE 4-PHOSPHATE DECARBOXYLASE-RELATED"/>
    <property type="match status" value="1"/>
</dbReference>
<evidence type="ECO:0000259" key="3">
    <source>
        <dbReference type="SMART" id="SM01007"/>
    </source>
</evidence>